<dbReference type="EMBL" id="CP002994">
    <property type="protein sequence ID" value="AEM85881.1"/>
    <property type="molecule type" value="Genomic_DNA"/>
</dbReference>
<evidence type="ECO:0000259" key="1">
    <source>
        <dbReference type="Pfam" id="PF05368"/>
    </source>
</evidence>
<sequence>MSIIVTGASGQFGRLAVEALLRRGVAAADIVATARTVDRVKDLADRGVVVRHADLADPASLRDAFAGAEKLLLVSTTVPSERRANHRRAIDAALDAGVSLIAYTSQLRADSATTVLGTGHRQTEEDLRDSNAPAAILRNGWYLENFTDQLPVYLEHHAIVGAGGEGRASAAARADYADAAAAVLTTEGHAGAVYELGGDAAFTLSELAAAVSSATGEQVSYQDVSVAQLADIYRGAGVPGEIAEAIADADRGLSQGELYSDSDDLRRLIGRPATSLSDAIAAALKQAS</sequence>
<name>G2NVJ7_STRV4</name>
<dbReference type="CDD" id="cd05269">
    <property type="entry name" value="TMR_SDR_a"/>
    <property type="match status" value="1"/>
</dbReference>
<dbReference type="Gene3D" id="3.90.25.10">
    <property type="entry name" value="UDP-galactose 4-epimerase, domain 1"/>
    <property type="match status" value="1"/>
</dbReference>
<dbReference type="PANTHER" id="PTHR47129">
    <property type="entry name" value="QUINONE OXIDOREDUCTASE 2"/>
    <property type="match status" value="1"/>
</dbReference>
<evidence type="ECO:0000313" key="3">
    <source>
        <dbReference type="Proteomes" id="UP000008703"/>
    </source>
</evidence>
<evidence type="ECO:0000313" key="2">
    <source>
        <dbReference type="EMBL" id="AEM85881.1"/>
    </source>
</evidence>
<accession>G2NVJ7</accession>
<keyword evidence="3" id="KW-1185">Reference proteome</keyword>
<gene>
    <name evidence="2" type="ORF">Strvi_6452</name>
</gene>
<dbReference type="InterPro" id="IPR008030">
    <property type="entry name" value="NmrA-like"/>
</dbReference>
<dbReference type="InterPro" id="IPR036291">
    <property type="entry name" value="NAD(P)-bd_dom_sf"/>
</dbReference>
<reference evidence="2" key="1">
    <citation type="submission" date="2011-08" db="EMBL/GenBank/DDBJ databases">
        <title>Complete sequence of chromosome of Streptomyces violaceusniger Tu 4113.</title>
        <authorList>
            <consortium name="US DOE Joint Genome Institute"/>
            <person name="Lucas S."/>
            <person name="Han J."/>
            <person name="Lapidus A."/>
            <person name="Cheng J.-F."/>
            <person name="Goodwin L."/>
            <person name="Pitluck S."/>
            <person name="Peters L."/>
            <person name="Ivanova N."/>
            <person name="Daligault H."/>
            <person name="Detter J.C."/>
            <person name="Han C."/>
            <person name="Tapia R."/>
            <person name="Land M."/>
            <person name="Hauser L."/>
            <person name="Kyrpides N."/>
            <person name="Ivanova N."/>
            <person name="Pagani I."/>
            <person name="Hagen A."/>
            <person name="Katz L."/>
            <person name="Fiedler H.-P."/>
            <person name="Keasling J."/>
            <person name="Fortman J."/>
            <person name="Woyke T."/>
        </authorList>
    </citation>
    <scope>NUCLEOTIDE SEQUENCE [LARGE SCALE GENOMIC DNA]</scope>
    <source>
        <strain evidence="2">Tu 4113</strain>
    </source>
</reference>
<dbReference type="AlphaFoldDB" id="G2NVJ7"/>
<dbReference type="Pfam" id="PF05368">
    <property type="entry name" value="NmrA"/>
    <property type="match status" value="1"/>
</dbReference>
<organism evidence="2 3">
    <name type="scientific">Streptomyces violaceusniger (strain Tu 4113)</name>
    <dbReference type="NCBI Taxonomy" id="653045"/>
    <lineage>
        <taxon>Bacteria</taxon>
        <taxon>Bacillati</taxon>
        <taxon>Actinomycetota</taxon>
        <taxon>Actinomycetes</taxon>
        <taxon>Kitasatosporales</taxon>
        <taxon>Streptomycetaceae</taxon>
        <taxon>Streptomyces</taxon>
        <taxon>Streptomyces violaceusniger group</taxon>
    </lineage>
</organism>
<dbReference type="SUPFAM" id="SSF51735">
    <property type="entry name" value="NAD(P)-binding Rossmann-fold domains"/>
    <property type="match status" value="1"/>
</dbReference>
<dbReference type="Gene3D" id="3.40.50.720">
    <property type="entry name" value="NAD(P)-binding Rossmann-like Domain"/>
    <property type="match status" value="1"/>
</dbReference>
<protein>
    <submittedName>
        <fullName evidence="2">NAD-dependent epimerase/dehydratase</fullName>
    </submittedName>
</protein>
<dbReference type="InterPro" id="IPR052718">
    <property type="entry name" value="NmrA-type_oxidoreductase"/>
</dbReference>
<dbReference type="PANTHER" id="PTHR47129:SF1">
    <property type="entry name" value="NMRA-LIKE DOMAIN-CONTAINING PROTEIN"/>
    <property type="match status" value="1"/>
</dbReference>
<dbReference type="Proteomes" id="UP000008703">
    <property type="component" value="Chromosome"/>
</dbReference>
<dbReference type="KEGG" id="svl:Strvi_6452"/>
<feature type="domain" description="NmrA-like" evidence="1">
    <location>
        <begin position="3"/>
        <end position="250"/>
    </location>
</feature>
<dbReference type="RefSeq" id="WP_014059363.1">
    <property type="nucleotide sequence ID" value="NC_015957.1"/>
</dbReference>
<proteinExistence type="predicted"/>
<dbReference type="HOGENOM" id="CLU_007383_10_4_11"/>
<dbReference type="eggNOG" id="COG0702">
    <property type="taxonomic scope" value="Bacteria"/>
</dbReference>